<feature type="region of interest" description="Disordered" evidence="1">
    <location>
        <begin position="1"/>
        <end position="31"/>
    </location>
</feature>
<dbReference type="KEGG" id="lpav:PLANPX_2241"/>
<dbReference type="AlphaFoldDB" id="A0A5K7XI58"/>
<proteinExistence type="predicted"/>
<dbReference type="EMBL" id="AP021861">
    <property type="protein sequence ID" value="BBO32629.1"/>
    <property type="molecule type" value="Genomic_DNA"/>
</dbReference>
<evidence type="ECO:0000313" key="2">
    <source>
        <dbReference type="EMBL" id="BBO32629.1"/>
    </source>
</evidence>
<evidence type="ECO:0008006" key="4">
    <source>
        <dbReference type="Google" id="ProtNLM"/>
    </source>
</evidence>
<gene>
    <name evidence="2" type="ORF">PLANPX_2241</name>
</gene>
<evidence type="ECO:0000256" key="1">
    <source>
        <dbReference type="SAM" id="MobiDB-lite"/>
    </source>
</evidence>
<dbReference type="Proteomes" id="UP000326837">
    <property type="component" value="Chromosome"/>
</dbReference>
<dbReference type="RefSeq" id="WP_152098562.1">
    <property type="nucleotide sequence ID" value="NZ_AP021861.1"/>
</dbReference>
<name>A0A5K7XI58_9BACT</name>
<reference evidence="3" key="1">
    <citation type="submission" date="2019-10" db="EMBL/GenBank/DDBJ databases">
        <title>Lacipirellula parvula gen. nov., sp. nov., representing a lineage of planctomycetes widespread in freshwater anoxic habitats, and description of the family Lacipirellulaceae.</title>
        <authorList>
            <person name="Dedysh S.N."/>
            <person name="Kulichevskaya I.S."/>
            <person name="Beletsky A.V."/>
            <person name="Rakitin A.L."/>
            <person name="Mardanov A.V."/>
            <person name="Ivanova A.A."/>
            <person name="Saltykova V.X."/>
            <person name="Rijpstra W.I.C."/>
            <person name="Sinninghe Damste J.S."/>
            <person name="Ravin N.V."/>
        </authorList>
    </citation>
    <scope>NUCLEOTIDE SEQUENCE [LARGE SCALE GENOMIC DNA]</scope>
    <source>
        <strain evidence="3">PX69</strain>
    </source>
</reference>
<evidence type="ECO:0000313" key="3">
    <source>
        <dbReference type="Proteomes" id="UP000326837"/>
    </source>
</evidence>
<sequence>MARKSSKASDEAAAPATGKSKRSKAVAEEELLDEEVSGGLRPAIADALTRRRFKAAVAIGVVGLMAWGAKSAWRIAAPTIAAREGYLVPADRITVTDPPEWIVSDVRTQVVETAGLDRRLSILDPGFAESVKQPFAMHPWIRSVDRVEKRVPAGVFLEVTYRKPVAVIESPDGDSRKLLPADIMGVLLPAEEVPLIRREHLPRVTGIVGQPPVGQAWEDPRVSGAVEIAAMLGHLWEQLHLQEITPSTRPEVSGSNQYFVYELVSRHGTRIQWGPAPRAKLPGEDSFAVKLERLQECIKKYGPLDSLESPGTINVRGELQVGPRMVKKPSERIVKKPEDDVVK</sequence>
<keyword evidence="3" id="KW-1185">Reference proteome</keyword>
<protein>
    <recommendedName>
        <fullName evidence="4">POTRA domain-containing protein</fullName>
    </recommendedName>
</protein>
<organism evidence="2 3">
    <name type="scientific">Lacipirellula parvula</name>
    <dbReference type="NCBI Taxonomy" id="2650471"/>
    <lineage>
        <taxon>Bacteria</taxon>
        <taxon>Pseudomonadati</taxon>
        <taxon>Planctomycetota</taxon>
        <taxon>Planctomycetia</taxon>
        <taxon>Pirellulales</taxon>
        <taxon>Lacipirellulaceae</taxon>
        <taxon>Lacipirellula</taxon>
    </lineage>
</organism>
<feature type="region of interest" description="Disordered" evidence="1">
    <location>
        <begin position="324"/>
        <end position="343"/>
    </location>
</feature>
<feature type="compositionally biased region" description="Basic and acidic residues" evidence="1">
    <location>
        <begin position="328"/>
        <end position="343"/>
    </location>
</feature>
<accession>A0A5K7XI58</accession>